<accession>A0A2T3XSR5</accession>
<comment type="caution">
    <text evidence="5">The sequence shown here is derived from an EMBL/GenBank/DDBJ whole genome shotgun (WGS) entry which is preliminary data.</text>
</comment>
<dbReference type="Proteomes" id="UP000240638">
    <property type="component" value="Unassembled WGS sequence"/>
</dbReference>
<dbReference type="NCBIfam" id="TIGR01760">
    <property type="entry name" value="tape_meas_TP901"/>
    <property type="match status" value="1"/>
</dbReference>
<evidence type="ECO:0000256" key="1">
    <source>
        <dbReference type="ARBA" id="ARBA00022612"/>
    </source>
</evidence>
<evidence type="ECO:0000256" key="3">
    <source>
        <dbReference type="SAM" id="Phobius"/>
    </source>
</evidence>
<proteinExistence type="predicted"/>
<feature type="transmembrane region" description="Helical" evidence="3">
    <location>
        <begin position="574"/>
        <end position="595"/>
    </location>
</feature>
<evidence type="ECO:0000259" key="4">
    <source>
        <dbReference type="Pfam" id="PF10145"/>
    </source>
</evidence>
<feature type="transmembrane region" description="Helical" evidence="3">
    <location>
        <begin position="607"/>
        <end position="626"/>
    </location>
</feature>
<feature type="transmembrane region" description="Helical" evidence="3">
    <location>
        <begin position="535"/>
        <end position="562"/>
    </location>
</feature>
<dbReference type="EMBL" id="PYUC01000008">
    <property type="protein sequence ID" value="PTB19558.1"/>
    <property type="molecule type" value="Genomic_DNA"/>
</dbReference>
<reference evidence="5 6" key="1">
    <citation type="submission" date="2018-03" db="EMBL/GenBank/DDBJ databases">
        <title>Whole genome analyses suggest that Burkholderia sensu lato contains two further novel genera in the rhizoxinica-symbiotica group Mycetohabitans gen. nov., and Trinickia gen. nov.: implications for the evolution of diazotrophy and nodulation in the Burkholderiaceae.</title>
        <authorList>
            <person name="Estrada De Los Santos P."/>
            <person name="Palmer M."/>
            <person name="Chavez-Ramirez B."/>
            <person name="Steenkamp E.T."/>
            <person name="Hirsch A.M."/>
            <person name="Manyaka P."/>
            <person name="Maluk M."/>
            <person name="Lafos M."/>
            <person name="Crook M."/>
            <person name="Gross E."/>
            <person name="Simon M.F."/>
            <person name="Bueno Dos Reis Junior F."/>
            <person name="Poole P.S."/>
            <person name="Venter S.N."/>
            <person name="James E.K."/>
        </authorList>
    </citation>
    <scope>NUCLEOTIDE SEQUENCE [LARGE SCALE GENOMIC DNA]</scope>
    <source>
        <strain evidence="5 6">JPY-366</strain>
    </source>
</reference>
<keyword evidence="3" id="KW-0472">Membrane</keyword>
<evidence type="ECO:0000313" key="6">
    <source>
        <dbReference type="Proteomes" id="UP000240638"/>
    </source>
</evidence>
<evidence type="ECO:0000313" key="5">
    <source>
        <dbReference type="EMBL" id="PTB19558.1"/>
    </source>
</evidence>
<keyword evidence="2" id="KW-0175">Coiled coil</keyword>
<feature type="domain" description="Phage tail tape measure protein" evidence="4">
    <location>
        <begin position="239"/>
        <end position="438"/>
    </location>
</feature>
<feature type="coiled-coil region" evidence="2">
    <location>
        <begin position="104"/>
        <end position="180"/>
    </location>
</feature>
<gene>
    <name evidence="5" type="ORF">C9I57_17925</name>
</gene>
<keyword evidence="3" id="KW-0812">Transmembrane</keyword>
<evidence type="ECO:0000256" key="2">
    <source>
        <dbReference type="SAM" id="Coils"/>
    </source>
</evidence>
<dbReference type="Pfam" id="PF10145">
    <property type="entry name" value="PhageMin_Tail"/>
    <property type="match status" value="1"/>
</dbReference>
<dbReference type="PANTHER" id="PTHR37813:SF1">
    <property type="entry name" value="FELS-2 PROPHAGE PROTEIN"/>
    <property type="match status" value="1"/>
</dbReference>
<dbReference type="RefSeq" id="WP_107151968.1">
    <property type="nucleotide sequence ID" value="NZ_PYUC01000008.1"/>
</dbReference>
<dbReference type="AlphaFoldDB" id="A0A2T3XSR5"/>
<name>A0A2T3XSR5_9BURK</name>
<keyword evidence="1" id="KW-1188">Viral release from host cell</keyword>
<organism evidence="5 6">
    <name type="scientific">Trinickia symbiotica</name>
    <dbReference type="NCBI Taxonomy" id="863227"/>
    <lineage>
        <taxon>Bacteria</taxon>
        <taxon>Pseudomonadati</taxon>
        <taxon>Pseudomonadota</taxon>
        <taxon>Betaproteobacteria</taxon>
        <taxon>Burkholderiales</taxon>
        <taxon>Burkholderiaceae</taxon>
        <taxon>Trinickia</taxon>
    </lineage>
</organism>
<dbReference type="PANTHER" id="PTHR37813">
    <property type="entry name" value="FELS-2 PROPHAGE PROTEIN"/>
    <property type="match status" value="1"/>
</dbReference>
<dbReference type="InterPro" id="IPR010090">
    <property type="entry name" value="Phage_tape_meas"/>
</dbReference>
<feature type="transmembrane region" description="Helical" evidence="3">
    <location>
        <begin position="646"/>
        <end position="667"/>
    </location>
</feature>
<sequence length="861" mass="90050">MDNTLKLRVMFDMVDNMTKPLKSLLAGNKGLAISIKQTRRELVEIGKTQRNIAEFRELRLGLASTASQLATARNRVNELAGALRRAEQPSRAMLAQFDNAKRAAARLTTEQEKQSINVQRLREQLSAAGLNARNLAEHQRQLAARARSATRTLREQEDALANLSRRQQKLQAARAQLNSSKHAAAGIAAASATGGALGGGILYGAKQLLSSGYEFDAAMSRVQALARISKESAEFSALRDQARVLGATTSFTADQAASGQGYLAMAGFAPEQILKAMPGVLAMAKAGDTDLARTADIASNILTGFGLRAEEMSRIADVLTMTFTTSNTTLDMLGDTMKYVGPVARAAGMSLEQTAATAGLLGNAGIQASQAGTTLRAMLLRIAAPTSGASSALKELGVQAVDASGNVRDIPSILQDVARATETLGSGARLDYLKRIFGEEPAAGMSELVSQQGAQGIEKYVAVLNRAGGTAKQVASVMADNLRGDVLTARSAFADLGVSVSDTVDPALRALTRTVTGYVSRASQWVRENPRLAHALAMIALALGGVLAALSTLALMVAAVLGPMALLRFSLTTLGMQGGILIRVLGLGATAWRAFGAAAMMAGRALLLNPIGIVIASIAAAAFLIYRYWEPIKTFFGNLWHSIETAFSKGLVGIASLIGNWSPLAFFRQAFAATLSWFRAQLPAEFATLGTNIVAGLVKGITAGLGAVKDAITNVASSTVAWFRKRLGIQSPSRVFTELGGFIGEGAAIGLKGQQAHVSRAALGLATVAAAAFTAPSIATGAELAKTAAVPLVRPSTPIDTRPPLAKAPAATNSPAAASVITINVYPPPGVDAAEVGRMVRAELERAERAKRSRIGSRLSD</sequence>
<keyword evidence="3" id="KW-1133">Transmembrane helix</keyword>
<protein>
    <submittedName>
        <fullName evidence="5">Phage tail tape measure protein</fullName>
    </submittedName>
</protein>